<feature type="domain" description="Amidase" evidence="2">
    <location>
        <begin position="25"/>
        <end position="453"/>
    </location>
</feature>
<evidence type="ECO:0000313" key="3">
    <source>
        <dbReference type="EMBL" id="CAI9086291.1"/>
    </source>
</evidence>
<evidence type="ECO:0000256" key="1">
    <source>
        <dbReference type="ARBA" id="ARBA00009199"/>
    </source>
</evidence>
<keyword evidence="4" id="KW-1185">Reference proteome</keyword>
<proteinExistence type="inferred from homology"/>
<dbReference type="EMBL" id="OX458932">
    <property type="protein sequence ID" value="CAI9086291.1"/>
    <property type="molecule type" value="Genomic_DNA"/>
</dbReference>
<dbReference type="SUPFAM" id="SSF75304">
    <property type="entry name" value="Amidase signature (AS) enzymes"/>
    <property type="match status" value="1"/>
</dbReference>
<organism evidence="3 4">
    <name type="scientific">Candidatus Methylacidiphilum fumarolicum</name>
    <dbReference type="NCBI Taxonomy" id="591154"/>
    <lineage>
        <taxon>Bacteria</taxon>
        <taxon>Pseudomonadati</taxon>
        <taxon>Verrucomicrobiota</taxon>
        <taxon>Methylacidiphilae</taxon>
        <taxon>Methylacidiphilales</taxon>
        <taxon>Methylacidiphilaceae</taxon>
        <taxon>Methylacidiphilum (ex Ratnadevi et al. 2023)</taxon>
    </lineage>
</organism>
<reference evidence="3" key="1">
    <citation type="submission" date="2023-03" db="EMBL/GenBank/DDBJ databases">
        <authorList>
            <person name="Cremers G."/>
            <person name="Picone N."/>
        </authorList>
    </citation>
    <scope>NUCLEOTIDE SEQUENCE</scope>
    <source>
        <strain evidence="3">Sample_alias</strain>
    </source>
</reference>
<sequence>MKELWKKSATDLSQLIRQKELSPVELIDLYAERINNIDPIIHAFTFLSIEAAKEKARALEKEILHGDTSSPLFGIPIAIKDHFDTVSTPSTYGSYLLKDYIAKEDHLLVKRLKEAKAIILGKTNMPEFGFSATSHNPIFPATRNPWNLEYTSGGSSSGSAAAVATGLCPLSLGSDGGGSIRIPASFCGIFGYKPSRGRIPWPIGKGKDLENWELFSHAGPLSRTVEDAVLLLSVLSGPDPSDPYSLPKAEFCWSDCLKEDIRGLKIAYSLDLGYARIDPEVKQIVTKSIELFETDLGCKIEEVDPGWPDPSEAFSTLVYFGADLPVLKKAVSENRQKISSHITRFLERSFKPEDFSQALKIRRKVIFEMSKLMEQYDLFLTPVTAVPPFPLYFQGPDIIDGERADPLLSWLPFTYIMNMTGQPAAAVPAGWTSKNVPVGLQIAGRHLDDLTTLRAAYAFQKAYPWQDKWPLIALSASKD</sequence>
<accession>A0ABM9IF16</accession>
<dbReference type="PROSITE" id="PS00571">
    <property type="entry name" value="AMIDASES"/>
    <property type="match status" value="1"/>
</dbReference>
<evidence type="ECO:0000259" key="2">
    <source>
        <dbReference type="Pfam" id="PF01425"/>
    </source>
</evidence>
<protein>
    <submittedName>
        <fullName evidence="3">Amidase AF_1954</fullName>
        <ecNumber evidence="3">3.5.1.4</ecNumber>
    </submittedName>
</protein>
<comment type="similarity">
    <text evidence="1">Belongs to the amidase family.</text>
</comment>
<dbReference type="Proteomes" id="UP001161497">
    <property type="component" value="Chromosome"/>
</dbReference>
<gene>
    <name evidence="3" type="ORF">MFUM_1970</name>
</gene>
<dbReference type="GO" id="GO:0004040">
    <property type="term" value="F:amidase activity"/>
    <property type="evidence" value="ECO:0007669"/>
    <property type="project" value="UniProtKB-EC"/>
</dbReference>
<dbReference type="Gene3D" id="3.90.1300.10">
    <property type="entry name" value="Amidase signature (AS) domain"/>
    <property type="match status" value="1"/>
</dbReference>
<dbReference type="Pfam" id="PF01425">
    <property type="entry name" value="Amidase"/>
    <property type="match status" value="1"/>
</dbReference>
<dbReference type="EC" id="3.5.1.4" evidence="3"/>
<dbReference type="PANTHER" id="PTHR11895">
    <property type="entry name" value="TRANSAMIDASE"/>
    <property type="match status" value="1"/>
</dbReference>
<dbReference type="RefSeq" id="WP_009059321.1">
    <property type="nucleotide sequence ID" value="NZ_JAHXRZ010000007.1"/>
</dbReference>
<name>A0ABM9IF16_9BACT</name>
<dbReference type="InterPro" id="IPR036928">
    <property type="entry name" value="AS_sf"/>
</dbReference>
<dbReference type="PANTHER" id="PTHR11895:SF7">
    <property type="entry name" value="GLUTAMYL-TRNA(GLN) AMIDOTRANSFERASE SUBUNIT A, MITOCHONDRIAL"/>
    <property type="match status" value="1"/>
</dbReference>
<dbReference type="InterPro" id="IPR020556">
    <property type="entry name" value="Amidase_CS"/>
</dbReference>
<evidence type="ECO:0000313" key="4">
    <source>
        <dbReference type="Proteomes" id="UP001161497"/>
    </source>
</evidence>
<dbReference type="InterPro" id="IPR023631">
    <property type="entry name" value="Amidase_dom"/>
</dbReference>
<keyword evidence="3" id="KW-0378">Hydrolase</keyword>
<dbReference type="InterPro" id="IPR000120">
    <property type="entry name" value="Amidase"/>
</dbReference>